<protein>
    <submittedName>
        <fullName evidence="2">Uncharacterized protein</fullName>
    </submittedName>
</protein>
<gene>
    <name evidence="2" type="ORF">A4R26_20845</name>
</gene>
<feature type="signal peptide" evidence="1">
    <location>
        <begin position="1"/>
        <end position="29"/>
    </location>
</feature>
<comment type="caution">
    <text evidence="2">The sequence shown here is derived from an EMBL/GenBank/DDBJ whole genome shotgun (WGS) entry which is preliminary data.</text>
</comment>
<evidence type="ECO:0000256" key="1">
    <source>
        <dbReference type="SAM" id="SignalP"/>
    </source>
</evidence>
<keyword evidence="1" id="KW-0732">Signal</keyword>
<dbReference type="RefSeq" id="WP_081164518.1">
    <property type="nucleotide sequence ID" value="NZ_LWBP01000167.1"/>
</dbReference>
<reference evidence="3" key="1">
    <citation type="submission" date="2016-04" db="EMBL/GenBank/DDBJ databases">
        <authorList>
            <person name="Chen L."/>
            <person name="Zhuang W."/>
            <person name="Wang G."/>
        </authorList>
    </citation>
    <scope>NUCLEOTIDE SEQUENCE [LARGE SCALE GENOMIC DNA]</scope>
    <source>
        <strain evidence="3">208</strain>
    </source>
</reference>
<organism evidence="2 3">
    <name type="scientific">Niastella populi</name>
    <dbReference type="NCBI Taxonomy" id="550983"/>
    <lineage>
        <taxon>Bacteria</taxon>
        <taxon>Pseudomonadati</taxon>
        <taxon>Bacteroidota</taxon>
        <taxon>Chitinophagia</taxon>
        <taxon>Chitinophagales</taxon>
        <taxon>Chitinophagaceae</taxon>
        <taxon>Niastella</taxon>
    </lineage>
</organism>
<name>A0A1V9FNK8_9BACT</name>
<proteinExistence type="predicted"/>
<dbReference type="AlphaFoldDB" id="A0A1V9FNK8"/>
<sequence length="66" mass="7061">MKKGLLKKGLLVLAITAAIALTASKRMFAREVAEGCIYNWNSSAFCFSDNGFPVSHCSSGPTACEF</sequence>
<dbReference type="EMBL" id="LWBP01000167">
    <property type="protein sequence ID" value="OQP59836.1"/>
    <property type="molecule type" value="Genomic_DNA"/>
</dbReference>
<dbReference type="Proteomes" id="UP000192276">
    <property type="component" value="Unassembled WGS sequence"/>
</dbReference>
<evidence type="ECO:0000313" key="2">
    <source>
        <dbReference type="EMBL" id="OQP59836.1"/>
    </source>
</evidence>
<feature type="chain" id="PRO_5012212767" evidence="1">
    <location>
        <begin position="30"/>
        <end position="66"/>
    </location>
</feature>
<dbReference type="STRING" id="550983.A4R26_20845"/>
<evidence type="ECO:0000313" key="3">
    <source>
        <dbReference type="Proteomes" id="UP000192276"/>
    </source>
</evidence>
<keyword evidence="3" id="KW-1185">Reference proteome</keyword>
<accession>A0A1V9FNK8</accession>